<protein>
    <submittedName>
        <fullName evidence="3">Aminopeptidase N</fullName>
    </submittedName>
</protein>
<dbReference type="GO" id="GO:0006508">
    <property type="term" value="P:proteolysis"/>
    <property type="evidence" value="ECO:0007669"/>
    <property type="project" value="TreeGrafter"/>
</dbReference>
<evidence type="ECO:0000313" key="4">
    <source>
        <dbReference type="Proteomes" id="UP000324091"/>
    </source>
</evidence>
<dbReference type="EMBL" id="RHFK02000335">
    <property type="protein sequence ID" value="TWW54229.1"/>
    <property type="molecule type" value="Genomic_DNA"/>
</dbReference>
<organism evidence="3 4">
    <name type="scientific">Takifugu flavidus</name>
    <name type="common">sansaifugu</name>
    <dbReference type="NCBI Taxonomy" id="433684"/>
    <lineage>
        <taxon>Eukaryota</taxon>
        <taxon>Metazoa</taxon>
        <taxon>Chordata</taxon>
        <taxon>Craniata</taxon>
        <taxon>Vertebrata</taxon>
        <taxon>Euteleostomi</taxon>
        <taxon>Actinopterygii</taxon>
        <taxon>Neopterygii</taxon>
        <taxon>Teleostei</taxon>
        <taxon>Neoteleostei</taxon>
        <taxon>Acanthomorphata</taxon>
        <taxon>Eupercaria</taxon>
        <taxon>Tetraodontiformes</taxon>
        <taxon>Tetradontoidea</taxon>
        <taxon>Tetraodontidae</taxon>
        <taxon>Takifugu</taxon>
    </lineage>
</organism>
<dbReference type="Gene3D" id="1.25.50.20">
    <property type="match status" value="1"/>
</dbReference>
<comment type="caution">
    <text evidence="3">The sequence shown here is derived from an EMBL/GenBank/DDBJ whole genome shotgun (WGS) entry which is preliminary data.</text>
</comment>
<dbReference type="AlphaFoldDB" id="A0A5C6MHM1"/>
<keyword evidence="3" id="KW-0645">Protease</keyword>
<dbReference type="PANTHER" id="PTHR11533:SF271">
    <property type="entry name" value="AMINOPEPTIDASE"/>
    <property type="match status" value="1"/>
</dbReference>
<evidence type="ECO:0000259" key="2">
    <source>
        <dbReference type="Pfam" id="PF11838"/>
    </source>
</evidence>
<dbReference type="Proteomes" id="UP000324091">
    <property type="component" value="Unassembled WGS sequence"/>
</dbReference>
<sequence length="136" mass="15338">MVSYGKLGYLSYTLNSTLIRKQDASFVITAVASNRVGHDLAWDFVREHWEYMFTEYGVGSFSFSSIISGVTAHLSTPAELQQLEEFVEEHGGAAGLGSATLAVQQALERTRINIQWLQDNQQELYNWFNSHLDRSS</sequence>
<evidence type="ECO:0000313" key="3">
    <source>
        <dbReference type="EMBL" id="TWW54229.1"/>
    </source>
</evidence>
<gene>
    <name evidence="3" type="ORF">D4764_0288950</name>
</gene>
<dbReference type="InterPro" id="IPR024571">
    <property type="entry name" value="ERAP1-like_C_dom"/>
</dbReference>
<evidence type="ECO:0000256" key="1">
    <source>
        <dbReference type="ARBA" id="ARBA00010136"/>
    </source>
</evidence>
<dbReference type="GO" id="GO:0008270">
    <property type="term" value="F:zinc ion binding"/>
    <property type="evidence" value="ECO:0007669"/>
    <property type="project" value="TreeGrafter"/>
</dbReference>
<dbReference type="Pfam" id="PF11838">
    <property type="entry name" value="ERAP1_C"/>
    <property type="match status" value="1"/>
</dbReference>
<reference evidence="3 4" key="1">
    <citation type="submission" date="2019-04" db="EMBL/GenBank/DDBJ databases">
        <title>Chromosome genome assembly for Takifugu flavidus.</title>
        <authorList>
            <person name="Xiao S."/>
        </authorList>
    </citation>
    <scope>NUCLEOTIDE SEQUENCE [LARGE SCALE GENOMIC DNA]</scope>
    <source>
        <strain evidence="3">HTHZ2018</strain>
        <tissue evidence="3">Muscle</tissue>
    </source>
</reference>
<dbReference type="InterPro" id="IPR050344">
    <property type="entry name" value="Peptidase_M1_aminopeptidases"/>
</dbReference>
<dbReference type="PANTHER" id="PTHR11533">
    <property type="entry name" value="PROTEASE M1 ZINC METALLOPROTEASE"/>
    <property type="match status" value="1"/>
</dbReference>
<keyword evidence="3" id="KW-0031">Aminopeptidase</keyword>
<dbReference type="GO" id="GO:0070006">
    <property type="term" value="F:metalloaminopeptidase activity"/>
    <property type="evidence" value="ECO:0007669"/>
    <property type="project" value="TreeGrafter"/>
</dbReference>
<keyword evidence="3" id="KW-0378">Hydrolase</keyword>
<dbReference type="GO" id="GO:0005737">
    <property type="term" value="C:cytoplasm"/>
    <property type="evidence" value="ECO:0007669"/>
    <property type="project" value="TreeGrafter"/>
</dbReference>
<feature type="domain" description="ERAP1-like C-terminal" evidence="2">
    <location>
        <begin position="9"/>
        <end position="111"/>
    </location>
</feature>
<accession>A0A5C6MHM1</accession>
<proteinExistence type="inferred from homology"/>
<keyword evidence="4" id="KW-1185">Reference proteome</keyword>
<dbReference type="GO" id="GO:0042277">
    <property type="term" value="F:peptide binding"/>
    <property type="evidence" value="ECO:0007669"/>
    <property type="project" value="TreeGrafter"/>
</dbReference>
<dbReference type="GO" id="GO:0005886">
    <property type="term" value="C:plasma membrane"/>
    <property type="evidence" value="ECO:0007669"/>
    <property type="project" value="TreeGrafter"/>
</dbReference>
<comment type="similarity">
    <text evidence="1">Belongs to the peptidase M1 family.</text>
</comment>
<name>A0A5C6MHM1_9TELE</name>
<dbReference type="GO" id="GO:0005615">
    <property type="term" value="C:extracellular space"/>
    <property type="evidence" value="ECO:0007669"/>
    <property type="project" value="TreeGrafter"/>
</dbReference>
<dbReference type="GO" id="GO:0043171">
    <property type="term" value="P:peptide catabolic process"/>
    <property type="evidence" value="ECO:0007669"/>
    <property type="project" value="TreeGrafter"/>
</dbReference>